<evidence type="ECO:0000256" key="12">
    <source>
        <dbReference type="RuleBase" id="RU004466"/>
    </source>
</evidence>
<dbReference type="AlphaFoldDB" id="A0A1M6I681"/>
<dbReference type="FunFam" id="1.10.600.10:FF:000001">
    <property type="entry name" value="Geranylgeranyl diphosphate synthase"/>
    <property type="match status" value="1"/>
</dbReference>
<dbReference type="GO" id="GO:0046872">
    <property type="term" value="F:metal ion binding"/>
    <property type="evidence" value="ECO:0007669"/>
    <property type="project" value="UniProtKB-KW"/>
</dbReference>
<dbReference type="OrthoDB" id="9805316at2"/>
<dbReference type="GO" id="GO:0016114">
    <property type="term" value="P:terpenoid biosynthetic process"/>
    <property type="evidence" value="ECO:0007669"/>
    <property type="project" value="UniProtKB-ARBA"/>
</dbReference>
<dbReference type="EMBL" id="FQZM01000027">
    <property type="protein sequence ID" value="SHJ29880.1"/>
    <property type="molecule type" value="Genomic_DNA"/>
</dbReference>
<dbReference type="SUPFAM" id="SSF48576">
    <property type="entry name" value="Terpenoid synthases"/>
    <property type="match status" value="1"/>
</dbReference>
<keyword evidence="14" id="KW-1185">Reference proteome</keyword>
<evidence type="ECO:0000256" key="3">
    <source>
        <dbReference type="ARBA" id="ARBA00012439"/>
    </source>
</evidence>
<reference evidence="14" key="1">
    <citation type="submission" date="2016-11" db="EMBL/GenBank/DDBJ databases">
        <authorList>
            <person name="Varghese N."/>
            <person name="Submissions S."/>
        </authorList>
    </citation>
    <scope>NUCLEOTIDE SEQUENCE [LARGE SCALE GENOMIC DNA]</scope>
    <source>
        <strain evidence="14">DSM 16057</strain>
    </source>
</reference>
<evidence type="ECO:0000256" key="10">
    <source>
        <dbReference type="ARBA" id="ARBA00032873"/>
    </source>
</evidence>
<evidence type="ECO:0000256" key="11">
    <source>
        <dbReference type="ARBA" id="ARBA00049399"/>
    </source>
</evidence>
<dbReference type="InterPro" id="IPR000092">
    <property type="entry name" value="Polyprenyl_synt"/>
</dbReference>
<dbReference type="NCBIfam" id="NF045485">
    <property type="entry name" value="FPPsyn"/>
    <property type="match status" value="1"/>
</dbReference>
<dbReference type="PROSITE" id="PS00723">
    <property type="entry name" value="POLYPRENYL_SYNTHASE_1"/>
    <property type="match status" value="1"/>
</dbReference>
<dbReference type="InterPro" id="IPR008949">
    <property type="entry name" value="Isoprenoid_synthase_dom_sf"/>
</dbReference>
<evidence type="ECO:0000256" key="9">
    <source>
        <dbReference type="ARBA" id="ARBA00032380"/>
    </source>
</evidence>
<dbReference type="SFLD" id="SFLDS00005">
    <property type="entry name" value="Isoprenoid_Synthase_Type_I"/>
    <property type="match status" value="1"/>
</dbReference>
<evidence type="ECO:0000256" key="2">
    <source>
        <dbReference type="ARBA" id="ARBA00006706"/>
    </source>
</evidence>
<proteinExistence type="inferred from homology"/>
<dbReference type="InterPro" id="IPR033749">
    <property type="entry name" value="Polyprenyl_synt_CS"/>
</dbReference>
<keyword evidence="5 12" id="KW-0808">Transferase</keyword>
<evidence type="ECO:0000256" key="4">
    <source>
        <dbReference type="ARBA" id="ARBA00015100"/>
    </source>
</evidence>
<dbReference type="PANTHER" id="PTHR43281">
    <property type="entry name" value="FARNESYL DIPHOSPHATE SYNTHASE"/>
    <property type="match status" value="1"/>
</dbReference>
<dbReference type="CDD" id="cd00685">
    <property type="entry name" value="Trans_IPPS_HT"/>
    <property type="match status" value="1"/>
</dbReference>
<dbReference type="Proteomes" id="UP000184529">
    <property type="component" value="Unassembled WGS sequence"/>
</dbReference>
<evidence type="ECO:0000256" key="6">
    <source>
        <dbReference type="ARBA" id="ARBA00022723"/>
    </source>
</evidence>
<evidence type="ECO:0000256" key="7">
    <source>
        <dbReference type="ARBA" id="ARBA00022842"/>
    </source>
</evidence>
<comment type="similarity">
    <text evidence="2 12">Belongs to the FPP/GGPP synthase family.</text>
</comment>
<evidence type="ECO:0000256" key="1">
    <source>
        <dbReference type="ARBA" id="ARBA00001946"/>
    </source>
</evidence>
<protein>
    <recommendedName>
        <fullName evidence="4">Farnesyl diphosphate synthase</fullName>
        <ecNumber evidence="3">2.5.1.10</ecNumber>
    </recommendedName>
    <alternativeName>
        <fullName evidence="10">(2E,6E)-farnesyl diphosphate synthase</fullName>
    </alternativeName>
    <alternativeName>
        <fullName evidence="9">Geranyltranstransferase</fullName>
    </alternativeName>
</protein>
<accession>A0A1M6I681</accession>
<dbReference type="Gene3D" id="1.10.600.10">
    <property type="entry name" value="Farnesyl Diphosphate Synthase"/>
    <property type="match status" value="1"/>
</dbReference>
<evidence type="ECO:0000313" key="14">
    <source>
        <dbReference type="Proteomes" id="UP000184529"/>
    </source>
</evidence>
<evidence type="ECO:0000256" key="5">
    <source>
        <dbReference type="ARBA" id="ARBA00022679"/>
    </source>
</evidence>
<dbReference type="PANTHER" id="PTHR43281:SF1">
    <property type="entry name" value="FARNESYL DIPHOSPHATE SYNTHASE"/>
    <property type="match status" value="1"/>
</dbReference>
<dbReference type="Pfam" id="PF00348">
    <property type="entry name" value="polyprenyl_synt"/>
    <property type="match status" value="1"/>
</dbReference>
<evidence type="ECO:0000256" key="8">
    <source>
        <dbReference type="ARBA" id="ARBA00023229"/>
    </source>
</evidence>
<dbReference type="GO" id="GO:0004337">
    <property type="term" value="F:(2E,6E)-farnesyl diphosphate synthase activity"/>
    <property type="evidence" value="ECO:0007669"/>
    <property type="project" value="UniProtKB-EC"/>
</dbReference>
<dbReference type="RefSeq" id="WP_072869630.1">
    <property type="nucleotide sequence ID" value="NZ_FQZM01000027.1"/>
</dbReference>
<organism evidence="13 14">
    <name type="scientific">Desulfofundulus thermosubterraneus DSM 16057</name>
    <dbReference type="NCBI Taxonomy" id="1121432"/>
    <lineage>
        <taxon>Bacteria</taxon>
        <taxon>Bacillati</taxon>
        <taxon>Bacillota</taxon>
        <taxon>Clostridia</taxon>
        <taxon>Eubacteriales</taxon>
        <taxon>Peptococcaceae</taxon>
        <taxon>Desulfofundulus</taxon>
    </lineage>
</organism>
<dbReference type="SFLD" id="SFLDG01017">
    <property type="entry name" value="Polyprenyl_Transferase_Like"/>
    <property type="match status" value="1"/>
</dbReference>
<keyword evidence="6" id="KW-0479">Metal-binding</keyword>
<evidence type="ECO:0000313" key="13">
    <source>
        <dbReference type="EMBL" id="SHJ29880.1"/>
    </source>
</evidence>
<keyword evidence="7" id="KW-0460">Magnesium</keyword>
<dbReference type="InterPro" id="IPR053378">
    <property type="entry name" value="Prenyl_diphosphate_synthase"/>
</dbReference>
<keyword evidence="8" id="KW-0414">Isoprene biosynthesis</keyword>
<dbReference type="PROSITE" id="PS00444">
    <property type="entry name" value="POLYPRENYL_SYNTHASE_2"/>
    <property type="match status" value="1"/>
</dbReference>
<comment type="catalytic activity">
    <reaction evidence="11">
        <text>isopentenyl diphosphate + (2E)-geranyl diphosphate = (2E,6E)-farnesyl diphosphate + diphosphate</text>
        <dbReference type="Rhea" id="RHEA:19361"/>
        <dbReference type="ChEBI" id="CHEBI:33019"/>
        <dbReference type="ChEBI" id="CHEBI:58057"/>
        <dbReference type="ChEBI" id="CHEBI:128769"/>
        <dbReference type="ChEBI" id="CHEBI:175763"/>
        <dbReference type="EC" id="2.5.1.10"/>
    </reaction>
</comment>
<dbReference type="GO" id="GO:0005737">
    <property type="term" value="C:cytoplasm"/>
    <property type="evidence" value="ECO:0007669"/>
    <property type="project" value="UniProtKB-ARBA"/>
</dbReference>
<sequence>MDFLTELKARAALVDRALDELLPSEDTYPPVIHQAIRYSLFAGGKRLRPVLALAAAETVGGDPARVLPAACALELIHTYSLIHDDLPAMDNDDFRRGKPTCHRVYGEAVAILAGDALLTHAFALLAKNAQNQLAPAERVVHVIEEVAEAAGTLGLIGGQVVDTLAADTAVDAATLEYIHRHKTGALYRVAVRAGAILAGAGEDQLEALTVYAENLGLAFQIQDDILDVEGDPARLGKPVGSDERNKKATYPALFGLDVARAKAGEAVAAALAALEPFDERADFLRELVRFVITRDF</sequence>
<dbReference type="STRING" id="1121432.SAMN02745219_02213"/>
<dbReference type="EC" id="2.5.1.10" evidence="3"/>
<name>A0A1M6I681_9FIRM</name>
<comment type="cofactor">
    <cofactor evidence="1">
        <name>Mg(2+)</name>
        <dbReference type="ChEBI" id="CHEBI:18420"/>
    </cofactor>
</comment>
<gene>
    <name evidence="13" type="ORF">SAMN02745219_02213</name>
</gene>